<dbReference type="AlphaFoldDB" id="A0A6T9Y4V5"/>
<organism evidence="3 4">
    <name type="scientific">Alteromonas macleodii</name>
    <name type="common">Pseudoalteromonas macleodii</name>
    <dbReference type="NCBI Taxonomy" id="28108"/>
    <lineage>
        <taxon>Bacteria</taxon>
        <taxon>Pseudomonadati</taxon>
        <taxon>Pseudomonadota</taxon>
        <taxon>Gammaproteobacteria</taxon>
        <taxon>Alteromonadales</taxon>
        <taxon>Alteromonadaceae</taxon>
        <taxon>Alteromonas/Salinimonas group</taxon>
        <taxon>Alteromonas</taxon>
    </lineage>
</organism>
<dbReference type="RefSeq" id="WP_179983786.1">
    <property type="nucleotide sequence ID" value="NZ_LR812090.1"/>
</dbReference>
<proteinExistence type="predicted"/>
<reference evidence="3 4" key="1">
    <citation type="submission" date="2020-06" db="EMBL/GenBank/DDBJ databases">
        <authorList>
            <person name="Duchaud E."/>
        </authorList>
    </citation>
    <scope>NUCLEOTIDE SEQUENCE [LARGE SCALE GENOMIC DNA]</scope>
    <source>
        <strain evidence="3">Alteromonas fortis</strain>
    </source>
</reference>
<gene>
    <name evidence="3" type="ORF">ALFOR1_31397</name>
</gene>
<keyword evidence="1" id="KW-0175">Coiled coil</keyword>
<dbReference type="EMBL" id="LR812090">
    <property type="protein sequence ID" value="CAB9494413.1"/>
    <property type="molecule type" value="Genomic_DNA"/>
</dbReference>
<evidence type="ECO:0000256" key="2">
    <source>
        <dbReference type="SAM" id="Phobius"/>
    </source>
</evidence>
<dbReference type="Proteomes" id="UP000509458">
    <property type="component" value="Chromosome"/>
</dbReference>
<protein>
    <submittedName>
        <fullName evidence="3">Uncharacterized protein</fullName>
    </submittedName>
</protein>
<keyword evidence="2" id="KW-0472">Membrane</keyword>
<feature type="transmembrane region" description="Helical" evidence="2">
    <location>
        <begin position="149"/>
        <end position="169"/>
    </location>
</feature>
<evidence type="ECO:0000313" key="4">
    <source>
        <dbReference type="Proteomes" id="UP000509458"/>
    </source>
</evidence>
<sequence>MQSMLSQTVVQVAAILFSLSLTTAINYFTSNKGTYQQNTVELDGENSVASIQLANHTGSEIEGIQILVPDSVSLNDIKSSIPVKISLSKDSYSLGDSQTLNLALIPTYKTVSLIISYETGSDCCQLLNPGQAGVRVVEGDYSTNALWEAFKYALISVAIYALFFLLGAYDSSKRMKSREQELKERMSEVKEDFSQAIQEKEKRHQELSVEFQRLGDNSSKETAELKEACKALQAQVLEFKRMSARAKATNLRRLSDYQKELTFWKDTIRKALYSQGADINKLNTLYSIVTEQLQTYATKENNPFSLEEIHHILDITAEEKES</sequence>
<keyword evidence="2" id="KW-0812">Transmembrane</keyword>
<evidence type="ECO:0000256" key="1">
    <source>
        <dbReference type="SAM" id="Coils"/>
    </source>
</evidence>
<evidence type="ECO:0000313" key="3">
    <source>
        <dbReference type="EMBL" id="CAB9494413.1"/>
    </source>
</evidence>
<keyword evidence="2" id="KW-1133">Transmembrane helix</keyword>
<feature type="coiled-coil region" evidence="1">
    <location>
        <begin position="172"/>
        <end position="217"/>
    </location>
</feature>
<accession>A0A6T9Y4V5</accession>
<name>A0A6T9Y4V5_ALTMA</name>